<dbReference type="EMBL" id="CP072133">
    <property type="protein sequence ID" value="QTH70564.1"/>
    <property type="molecule type" value="Genomic_DNA"/>
</dbReference>
<evidence type="ECO:0000256" key="1">
    <source>
        <dbReference type="ARBA" id="ARBA00005953"/>
    </source>
</evidence>
<dbReference type="InterPro" id="IPR050563">
    <property type="entry name" value="4-hydroxybenzoyl-CoA_TE"/>
</dbReference>
<comment type="similarity">
    <text evidence="1">Belongs to the 4-hydroxybenzoyl-CoA thioesterase family.</text>
</comment>
<evidence type="ECO:0000256" key="2">
    <source>
        <dbReference type="ARBA" id="ARBA00022801"/>
    </source>
</evidence>
<dbReference type="Proteomes" id="UP000664904">
    <property type="component" value="Chromosome"/>
</dbReference>
<evidence type="ECO:0000313" key="4">
    <source>
        <dbReference type="Proteomes" id="UP000664904"/>
    </source>
</evidence>
<evidence type="ECO:0000313" key="3">
    <source>
        <dbReference type="EMBL" id="QTH70564.1"/>
    </source>
</evidence>
<name>A0A975DFD5_9GAMM</name>
<proteinExistence type="inferred from homology"/>
<gene>
    <name evidence="3" type="ORF">J5O05_11405</name>
</gene>
<dbReference type="PANTHER" id="PTHR31793">
    <property type="entry name" value="4-HYDROXYBENZOYL-COA THIOESTERASE FAMILY MEMBER"/>
    <property type="match status" value="1"/>
</dbReference>
<dbReference type="Gene3D" id="3.10.129.10">
    <property type="entry name" value="Hotdog Thioesterase"/>
    <property type="match status" value="1"/>
</dbReference>
<sequence>MTFKVELSVRDYECDLQGIVNNGVYFNYLEHARHEFLLANGVDFAKLAEDKINLVVIRAEMNFKDSLKPGDRFVVEVEPTRLSRLKFGFLQRVVRMSDEKVMLDALIVGTSVNEQGRPFLPDAVDSLFIPYKG</sequence>
<reference evidence="3" key="1">
    <citation type="submission" date="2021-03" db="EMBL/GenBank/DDBJ databases">
        <title>Complete Genome of Pseudoalteromonas xiamenensis STKMTI.2, a new potential marine bacterium producing anti-Vibrio compounds.</title>
        <authorList>
            <person name="Handayani D.P."/>
            <person name="Isnansetyo A."/>
            <person name="Istiqomah I."/>
            <person name="Jumina J."/>
        </authorList>
    </citation>
    <scope>NUCLEOTIDE SEQUENCE</scope>
    <source>
        <strain evidence="3">STKMTI.2</strain>
    </source>
</reference>
<dbReference type="CDD" id="cd00586">
    <property type="entry name" value="4HBT"/>
    <property type="match status" value="1"/>
</dbReference>
<protein>
    <submittedName>
        <fullName evidence="3">Acyl-CoA thioesterase</fullName>
    </submittedName>
</protein>
<dbReference type="KEGG" id="pxi:J5O05_11405"/>
<dbReference type="PANTHER" id="PTHR31793:SF27">
    <property type="entry name" value="NOVEL THIOESTERASE SUPERFAMILY DOMAIN AND SAPOSIN A-TYPE DOMAIN CONTAINING PROTEIN (0610012H03RIK)"/>
    <property type="match status" value="1"/>
</dbReference>
<dbReference type="AlphaFoldDB" id="A0A975DFD5"/>
<dbReference type="InterPro" id="IPR029069">
    <property type="entry name" value="HotDog_dom_sf"/>
</dbReference>
<keyword evidence="2" id="KW-0378">Hydrolase</keyword>
<dbReference type="RefSeq" id="WP_208842154.1">
    <property type="nucleotide sequence ID" value="NZ_CP072133.1"/>
</dbReference>
<dbReference type="SUPFAM" id="SSF54637">
    <property type="entry name" value="Thioesterase/thiol ester dehydrase-isomerase"/>
    <property type="match status" value="1"/>
</dbReference>
<dbReference type="GO" id="GO:0047617">
    <property type="term" value="F:fatty acyl-CoA hydrolase activity"/>
    <property type="evidence" value="ECO:0007669"/>
    <property type="project" value="TreeGrafter"/>
</dbReference>
<accession>A0A975DFD5</accession>
<dbReference type="Pfam" id="PF13279">
    <property type="entry name" value="4HBT_2"/>
    <property type="match status" value="1"/>
</dbReference>
<organism evidence="3 4">
    <name type="scientific">Pseudoalteromonas xiamenensis</name>
    <dbReference type="NCBI Taxonomy" id="882626"/>
    <lineage>
        <taxon>Bacteria</taxon>
        <taxon>Pseudomonadati</taxon>
        <taxon>Pseudomonadota</taxon>
        <taxon>Gammaproteobacteria</taxon>
        <taxon>Alteromonadales</taxon>
        <taxon>Pseudoalteromonadaceae</taxon>
        <taxon>Pseudoalteromonas</taxon>
    </lineage>
</organism>
<keyword evidence="4" id="KW-1185">Reference proteome</keyword>